<dbReference type="KEGG" id="cput:CONPUDRAFT_162294"/>
<dbReference type="Proteomes" id="UP000053558">
    <property type="component" value="Unassembled WGS sequence"/>
</dbReference>
<protein>
    <recommendedName>
        <fullName evidence="2">PhoD-like phosphatase domain-containing protein</fullName>
    </recommendedName>
</protein>
<dbReference type="InterPro" id="IPR043904">
    <property type="entry name" value="PhoD_2-like"/>
</dbReference>
<dbReference type="EMBL" id="JH711574">
    <property type="protein sequence ID" value="EIW84986.1"/>
    <property type="molecule type" value="Genomic_DNA"/>
</dbReference>
<feature type="domain" description="PhoD-like phosphatase" evidence="2">
    <location>
        <begin position="535"/>
        <end position="710"/>
    </location>
</feature>
<dbReference type="InterPro" id="IPR038607">
    <property type="entry name" value="PhoD-like_sf"/>
</dbReference>
<dbReference type="PANTHER" id="PTHR46689:SF1">
    <property type="entry name" value="PHOD-LIKE PHOSPHATASE DOMAIN-CONTAINING PROTEIN"/>
    <property type="match status" value="1"/>
</dbReference>
<dbReference type="CDD" id="cd07389">
    <property type="entry name" value="MPP_PhoD"/>
    <property type="match status" value="1"/>
</dbReference>
<dbReference type="OMA" id="NQNMRWA"/>
<feature type="region of interest" description="Disordered" evidence="1">
    <location>
        <begin position="1"/>
        <end position="22"/>
    </location>
</feature>
<evidence type="ECO:0000313" key="4">
    <source>
        <dbReference type="Proteomes" id="UP000053558"/>
    </source>
</evidence>
<organism evidence="3 4">
    <name type="scientific">Coniophora puteana (strain RWD-64-598)</name>
    <name type="common">Brown rot fungus</name>
    <dbReference type="NCBI Taxonomy" id="741705"/>
    <lineage>
        <taxon>Eukaryota</taxon>
        <taxon>Fungi</taxon>
        <taxon>Dikarya</taxon>
        <taxon>Basidiomycota</taxon>
        <taxon>Agaricomycotina</taxon>
        <taxon>Agaricomycetes</taxon>
        <taxon>Agaricomycetidae</taxon>
        <taxon>Boletales</taxon>
        <taxon>Coniophorineae</taxon>
        <taxon>Coniophoraceae</taxon>
        <taxon>Coniophora</taxon>
    </lineage>
</organism>
<proteinExistence type="predicted"/>
<name>A0A5M3N122_CONPW</name>
<reference evidence="4" key="1">
    <citation type="journal article" date="2012" name="Science">
        <title>The Paleozoic origin of enzymatic lignin decomposition reconstructed from 31 fungal genomes.</title>
        <authorList>
            <person name="Floudas D."/>
            <person name="Binder M."/>
            <person name="Riley R."/>
            <person name="Barry K."/>
            <person name="Blanchette R.A."/>
            <person name="Henrissat B."/>
            <person name="Martinez A.T."/>
            <person name="Otillar R."/>
            <person name="Spatafora J.W."/>
            <person name="Yadav J.S."/>
            <person name="Aerts A."/>
            <person name="Benoit I."/>
            <person name="Boyd A."/>
            <person name="Carlson A."/>
            <person name="Copeland A."/>
            <person name="Coutinho P.M."/>
            <person name="de Vries R.P."/>
            <person name="Ferreira P."/>
            <person name="Findley K."/>
            <person name="Foster B."/>
            <person name="Gaskell J."/>
            <person name="Glotzer D."/>
            <person name="Gorecki P."/>
            <person name="Heitman J."/>
            <person name="Hesse C."/>
            <person name="Hori C."/>
            <person name="Igarashi K."/>
            <person name="Jurgens J.A."/>
            <person name="Kallen N."/>
            <person name="Kersten P."/>
            <person name="Kohler A."/>
            <person name="Kuees U."/>
            <person name="Kumar T.K.A."/>
            <person name="Kuo A."/>
            <person name="LaButti K."/>
            <person name="Larrondo L.F."/>
            <person name="Lindquist E."/>
            <person name="Ling A."/>
            <person name="Lombard V."/>
            <person name="Lucas S."/>
            <person name="Lundell T."/>
            <person name="Martin R."/>
            <person name="McLaughlin D.J."/>
            <person name="Morgenstern I."/>
            <person name="Morin E."/>
            <person name="Murat C."/>
            <person name="Nagy L.G."/>
            <person name="Nolan M."/>
            <person name="Ohm R.A."/>
            <person name="Patyshakuliyeva A."/>
            <person name="Rokas A."/>
            <person name="Ruiz-Duenas F.J."/>
            <person name="Sabat G."/>
            <person name="Salamov A."/>
            <person name="Samejima M."/>
            <person name="Schmutz J."/>
            <person name="Slot J.C."/>
            <person name="St John F."/>
            <person name="Stenlid J."/>
            <person name="Sun H."/>
            <person name="Sun S."/>
            <person name="Syed K."/>
            <person name="Tsang A."/>
            <person name="Wiebenga A."/>
            <person name="Young D."/>
            <person name="Pisabarro A."/>
            <person name="Eastwood D.C."/>
            <person name="Martin F."/>
            <person name="Cullen D."/>
            <person name="Grigoriev I.V."/>
            <person name="Hibbett D.S."/>
        </authorList>
    </citation>
    <scope>NUCLEOTIDE SEQUENCE [LARGE SCALE GENOMIC DNA]</scope>
    <source>
        <strain evidence="4">RWD-64-598 SS2</strain>
    </source>
</reference>
<dbReference type="GO" id="GO:0016020">
    <property type="term" value="C:membrane"/>
    <property type="evidence" value="ECO:0007669"/>
    <property type="project" value="TreeGrafter"/>
</dbReference>
<keyword evidence="4" id="KW-1185">Reference proteome</keyword>
<dbReference type="RefSeq" id="XP_007764630.1">
    <property type="nucleotide sequence ID" value="XM_007766440.1"/>
</dbReference>
<dbReference type="Pfam" id="PF19050">
    <property type="entry name" value="PhoD_2"/>
    <property type="match status" value="2"/>
</dbReference>
<dbReference type="InterPro" id="IPR018946">
    <property type="entry name" value="PhoD-like_MPP"/>
</dbReference>
<dbReference type="PANTHER" id="PTHR46689">
    <property type="entry name" value="MEMBRANE PROTEIN, PUTATIVE-RELATED"/>
    <property type="match status" value="1"/>
</dbReference>
<dbReference type="AlphaFoldDB" id="A0A5M3N122"/>
<evidence type="ECO:0000256" key="1">
    <source>
        <dbReference type="SAM" id="MobiDB-lite"/>
    </source>
</evidence>
<evidence type="ECO:0000313" key="3">
    <source>
        <dbReference type="EMBL" id="EIW84986.1"/>
    </source>
</evidence>
<dbReference type="GeneID" id="19204714"/>
<gene>
    <name evidence="3" type="ORF">CONPUDRAFT_162294</name>
</gene>
<accession>A0A5M3N122</accession>
<sequence>MDNAGWHAHRRADKEARHAAERADFGGRYDPVEEVVQPIPDRANYAADYYAPQYARRDASQASAATDHSGLNLAELSTLSAVQRSKAQCIRQMHPRLQFMAGPLLRYDTVDANYVWHGAAMIVTSDAGSDYEPHPTLTYQATPVVPSPNPNTHFAHVQAVSYAPHPADPHATSQPVSYGRASIDEFNGNGVQSNGHGQYPSPSSIPPQSAVGQEIYVYTGDGGTYTFWRFMIQVQLGPNEMQVRYSVNNGIELSFFVPAWDQSMRWAAHSCNGFSAGVNTDEFRGPGFKSGYDPMWVDLLQKHVEEPFHAMVGGGDQLYCDALMREPELQHWVKISKLDEKMSYRLTGEVAACIDRFYFNHYCTSFRRGAFARANSSIPMLNMCDDHDIVSIDGFGSYPDNLQRSPMFTAIGSRGYFFFLLFQCFINPQIDGIEDQKHPFKSMVIGSMGPYVGQPSHSILTYLGPRVRILLLDCRAERRREQVCSQAQYRRVFEALSRLPAGVEHLVVQIGIPIAYPRMVFLENFLESKLNPLTALGRSGVMGLGGFVNKFNGQAELLDDLSDHWTAKSHKSERNWFVHQLQRYAHTRRTRVTFLSGDVHCAAVGVFRTLVPKAGKNKSEGLPPAMDHRYMLNIVTSAIVNTPPPDGVLTMVSSLASKTHRTMHEVETDEGMVPLFENDTDGSPRKHKYVMGRRNWCSTHWDNQTGELVFDIRVEKEKGLGISVGYAVKAAPPQWNPAPVQ</sequence>
<evidence type="ECO:0000259" key="2">
    <source>
        <dbReference type="Pfam" id="PF19050"/>
    </source>
</evidence>
<dbReference type="Gene3D" id="3.60.21.70">
    <property type="entry name" value="PhoD-like phosphatase"/>
    <property type="match status" value="1"/>
</dbReference>
<dbReference type="OrthoDB" id="2419400at2759"/>
<feature type="compositionally biased region" description="Basic and acidic residues" evidence="1">
    <location>
        <begin position="12"/>
        <end position="22"/>
    </location>
</feature>
<comment type="caution">
    <text evidence="3">The sequence shown here is derived from an EMBL/GenBank/DDBJ whole genome shotgun (WGS) entry which is preliminary data.</text>
</comment>
<feature type="domain" description="PhoD-like phosphatase" evidence="2">
    <location>
        <begin position="260"/>
        <end position="526"/>
    </location>
</feature>